<keyword evidence="9 12" id="KW-0443">Lipid metabolism</keyword>
<organism evidence="16 17">
    <name type="scientific">Halocaridina rubra</name>
    <name type="common">Hawaiian red shrimp</name>
    <dbReference type="NCBI Taxonomy" id="373956"/>
    <lineage>
        <taxon>Eukaryota</taxon>
        <taxon>Metazoa</taxon>
        <taxon>Ecdysozoa</taxon>
        <taxon>Arthropoda</taxon>
        <taxon>Crustacea</taxon>
        <taxon>Multicrustacea</taxon>
        <taxon>Malacostraca</taxon>
        <taxon>Eumalacostraca</taxon>
        <taxon>Eucarida</taxon>
        <taxon>Decapoda</taxon>
        <taxon>Pleocyemata</taxon>
        <taxon>Caridea</taxon>
        <taxon>Atyoidea</taxon>
        <taxon>Atyidae</taxon>
        <taxon>Halocaridina</taxon>
    </lineage>
</organism>
<dbReference type="EC" id="3.2.1.45" evidence="5 12"/>
<feature type="signal peptide" evidence="13">
    <location>
        <begin position="1"/>
        <end position="19"/>
    </location>
</feature>
<comment type="catalytic activity">
    <reaction evidence="1">
        <text>a beta-D-glucosyl-(1&lt;-&gt;1')-N-acylsphing-4-enine + H2O = an N-acylsphing-4-enine + D-glucose</text>
        <dbReference type="Rhea" id="RHEA:13269"/>
        <dbReference type="ChEBI" id="CHEBI:4167"/>
        <dbReference type="ChEBI" id="CHEBI:15377"/>
        <dbReference type="ChEBI" id="CHEBI:22801"/>
        <dbReference type="ChEBI" id="CHEBI:52639"/>
        <dbReference type="EC" id="3.2.1.45"/>
    </reaction>
    <physiologicalReaction direction="left-to-right" evidence="1">
        <dbReference type="Rhea" id="RHEA:13270"/>
    </physiologicalReaction>
</comment>
<keyword evidence="6 13" id="KW-0732">Signal</keyword>
<dbReference type="Pfam" id="PF02055">
    <property type="entry name" value="Glyco_hydro_30"/>
    <property type="match status" value="1"/>
</dbReference>
<dbReference type="GO" id="GO:0007040">
    <property type="term" value="P:lysosome organization"/>
    <property type="evidence" value="ECO:0007669"/>
    <property type="project" value="UniProtKB-ARBA"/>
</dbReference>
<evidence type="ECO:0000259" key="15">
    <source>
        <dbReference type="Pfam" id="PF17189"/>
    </source>
</evidence>
<dbReference type="PRINTS" id="PR00843">
    <property type="entry name" value="GLHYDRLASE30"/>
</dbReference>
<dbReference type="PANTHER" id="PTHR11069">
    <property type="entry name" value="GLUCOSYLCERAMIDASE"/>
    <property type="match status" value="1"/>
</dbReference>
<evidence type="ECO:0000256" key="6">
    <source>
        <dbReference type="ARBA" id="ARBA00022729"/>
    </source>
</evidence>
<reference evidence="16 17" key="1">
    <citation type="submission" date="2023-11" db="EMBL/GenBank/DDBJ databases">
        <title>Halocaridina rubra genome assembly.</title>
        <authorList>
            <person name="Smith C."/>
        </authorList>
    </citation>
    <scope>NUCLEOTIDE SEQUENCE [LARGE SCALE GENOMIC DNA]</scope>
    <source>
        <strain evidence="16">EP-1</strain>
        <tissue evidence="16">Whole</tissue>
    </source>
</reference>
<dbReference type="GO" id="GO:0016758">
    <property type="term" value="F:hexosyltransferase activity"/>
    <property type="evidence" value="ECO:0007669"/>
    <property type="project" value="UniProtKB-ARBA"/>
</dbReference>
<evidence type="ECO:0000256" key="13">
    <source>
        <dbReference type="SAM" id="SignalP"/>
    </source>
</evidence>
<dbReference type="FunFam" id="3.20.20.80:FF:000030">
    <property type="entry name" value="Lysosomal acid glucosylceramidase"/>
    <property type="match status" value="1"/>
</dbReference>
<dbReference type="GO" id="GO:0006914">
    <property type="term" value="P:autophagy"/>
    <property type="evidence" value="ECO:0007669"/>
    <property type="project" value="UniProtKB-ARBA"/>
</dbReference>
<evidence type="ECO:0000256" key="8">
    <source>
        <dbReference type="ARBA" id="ARBA00022919"/>
    </source>
</evidence>
<evidence type="ECO:0000256" key="3">
    <source>
        <dbReference type="ARBA" id="ARBA00004991"/>
    </source>
</evidence>
<dbReference type="SUPFAM" id="SSF51445">
    <property type="entry name" value="(Trans)glycosidases"/>
    <property type="match status" value="1"/>
</dbReference>
<evidence type="ECO:0000256" key="4">
    <source>
        <dbReference type="ARBA" id="ARBA00005382"/>
    </source>
</evidence>
<keyword evidence="12" id="KW-0326">Glycosidase</keyword>
<keyword evidence="7 12" id="KW-0378">Hydrolase</keyword>
<feature type="domain" description="Glycosyl hydrolase family 30 TIM-barrel" evidence="14">
    <location>
        <begin position="121"/>
        <end position="464"/>
    </location>
</feature>
<dbReference type="GO" id="GO:0032006">
    <property type="term" value="P:regulation of TOR signaling"/>
    <property type="evidence" value="ECO:0007669"/>
    <property type="project" value="UniProtKB-ARBA"/>
</dbReference>
<dbReference type="GO" id="GO:0051246">
    <property type="term" value="P:regulation of protein metabolic process"/>
    <property type="evidence" value="ECO:0007669"/>
    <property type="project" value="UniProtKB-ARBA"/>
</dbReference>
<dbReference type="InterPro" id="IPR001139">
    <property type="entry name" value="Glyco_hydro_30"/>
</dbReference>
<name>A0AAN8WXA0_HALRR</name>
<dbReference type="Gene3D" id="3.20.20.80">
    <property type="entry name" value="Glycosidases"/>
    <property type="match status" value="1"/>
</dbReference>
<keyword evidence="8 12" id="KW-0746">Sphingolipid metabolism</keyword>
<evidence type="ECO:0000256" key="1">
    <source>
        <dbReference type="ARBA" id="ARBA00001013"/>
    </source>
</evidence>
<dbReference type="InterPro" id="IPR017853">
    <property type="entry name" value="GH"/>
</dbReference>
<dbReference type="GO" id="GO:0006066">
    <property type="term" value="P:alcohol metabolic process"/>
    <property type="evidence" value="ECO:0007669"/>
    <property type="project" value="UniProtKB-ARBA"/>
</dbReference>
<feature type="domain" description="Glycosyl hydrolase family 30 beta sandwich" evidence="15">
    <location>
        <begin position="468"/>
        <end position="529"/>
    </location>
</feature>
<accession>A0AAN8WXA0</accession>
<comment type="pathway">
    <text evidence="2">Lipid metabolism; sphingolipid metabolism.</text>
</comment>
<evidence type="ECO:0000256" key="7">
    <source>
        <dbReference type="ARBA" id="ARBA00022801"/>
    </source>
</evidence>
<comment type="catalytic activity">
    <reaction evidence="10">
        <text>a beta-D-glucosylceramide + H2O = an N-acyl-sphingoid base + D-glucose</text>
        <dbReference type="Rhea" id="RHEA:81447"/>
        <dbReference type="ChEBI" id="CHEBI:4167"/>
        <dbReference type="ChEBI" id="CHEBI:15377"/>
        <dbReference type="ChEBI" id="CHEBI:83264"/>
        <dbReference type="ChEBI" id="CHEBI:83273"/>
    </reaction>
    <physiologicalReaction direction="left-to-right" evidence="10">
        <dbReference type="Rhea" id="RHEA:81448"/>
    </physiologicalReaction>
</comment>
<evidence type="ECO:0000256" key="12">
    <source>
        <dbReference type="RuleBase" id="RU361188"/>
    </source>
</evidence>
<comment type="similarity">
    <text evidence="4 12">Belongs to the glycosyl hydrolase 30 family.</text>
</comment>
<dbReference type="GO" id="GO:0008202">
    <property type="term" value="P:steroid metabolic process"/>
    <property type="evidence" value="ECO:0007669"/>
    <property type="project" value="UniProtKB-ARBA"/>
</dbReference>
<comment type="caution">
    <text evidence="16">The sequence shown here is derived from an EMBL/GenBank/DDBJ whole genome shotgun (WGS) entry which is preliminary data.</text>
</comment>
<dbReference type="GO" id="GO:0004348">
    <property type="term" value="F:glucosylceramidase activity"/>
    <property type="evidence" value="ECO:0007669"/>
    <property type="project" value="UniProtKB-EC"/>
</dbReference>
<evidence type="ECO:0000256" key="10">
    <source>
        <dbReference type="ARBA" id="ARBA00050474"/>
    </source>
</evidence>
<keyword evidence="17" id="KW-1185">Reference proteome</keyword>
<dbReference type="SUPFAM" id="SSF51011">
    <property type="entry name" value="Glycosyl hydrolase domain"/>
    <property type="match status" value="1"/>
</dbReference>
<comment type="pathway">
    <text evidence="3">Sphingolipid metabolism.</text>
</comment>
<evidence type="ECO:0000259" key="14">
    <source>
        <dbReference type="Pfam" id="PF02055"/>
    </source>
</evidence>
<gene>
    <name evidence="16" type="ORF">SK128_025476</name>
</gene>
<dbReference type="GO" id="GO:0005764">
    <property type="term" value="C:lysosome"/>
    <property type="evidence" value="ECO:0007669"/>
    <property type="project" value="UniProtKB-ARBA"/>
</dbReference>
<dbReference type="PANTHER" id="PTHR11069:SF23">
    <property type="entry name" value="LYSOSOMAL ACID GLUCOSYLCERAMIDASE"/>
    <property type="match status" value="1"/>
</dbReference>
<dbReference type="Pfam" id="PF17189">
    <property type="entry name" value="Glyco_hydro_30C"/>
    <property type="match status" value="1"/>
</dbReference>
<evidence type="ECO:0000256" key="5">
    <source>
        <dbReference type="ARBA" id="ARBA00012658"/>
    </source>
</evidence>
<sequence length="532" mass="60332">MVSVSVLFGFWCLVVGSRGQTQETGSNPCARRDFGETSFVCVCNETYCDTLLRPTLPQKGEFLLYSSDMKDKRFLKSLHNFTEKEHVCEVLLHPYALLPNGQKSIAVDFILDPTITQQEIIGWGGALSDSAAATILSVPEVLQDMLLSSYFSEHGSEYNLIRTNMGGCDFSWRLYTHADTEGDIELATFALQSEDTDFKIPILKRIMDMAANSIKVFASPWSAPPWMKTNNDYVGIGELREDMYQVWANYFLKFVEAYAAENITMWGMTLQNQPRVCNTGTTTFNCMGWTPEQQRKWLAENLGPTLKENGYGDLKLMIMDDTRYELGRWPQVVLGDPTAKQYASGIAVHWYTDTWVSPDKLDDVHSLFPDIFILNTEACEGNFPTQPDVILGSWERGEHYARNIIENMNHWMNGWLDWNLALNMEGGPSWISNFLDSPIIVNKDAGEFYKNPMFYAKAHFSKFIKPNARKVELTKSEVLDVDAVAFKNVDGSIVMVISNRQENTVEVRVDVLGRGTMVFVVTPRSLHTVIFI</sequence>
<comment type="catalytic activity">
    <reaction evidence="11">
        <text>an N-acyl-1-beta-D-glucosyl-15-methylhexadecasphing-4-enine + H2O = an N-acyl-15-methylhexadecasphing-4-enine + D-glucose</text>
        <dbReference type="Rhea" id="RHEA:34755"/>
        <dbReference type="ChEBI" id="CHEBI:4167"/>
        <dbReference type="ChEBI" id="CHEBI:15377"/>
        <dbReference type="ChEBI" id="CHEBI:70815"/>
        <dbReference type="ChEBI" id="CHEBI:70846"/>
    </reaction>
    <physiologicalReaction direction="left-to-right" evidence="11">
        <dbReference type="Rhea" id="RHEA:34756"/>
    </physiologicalReaction>
</comment>
<proteinExistence type="inferred from homology"/>
<evidence type="ECO:0000256" key="9">
    <source>
        <dbReference type="ARBA" id="ARBA00023098"/>
    </source>
</evidence>
<dbReference type="GO" id="GO:0006680">
    <property type="term" value="P:glucosylceramide catabolic process"/>
    <property type="evidence" value="ECO:0007669"/>
    <property type="project" value="UniProtKB-ARBA"/>
</dbReference>
<protein>
    <recommendedName>
        <fullName evidence="5 12">Glucosylceramidase</fullName>
        <ecNumber evidence="5 12">3.2.1.45</ecNumber>
    </recommendedName>
</protein>
<dbReference type="GO" id="GO:0042391">
    <property type="term" value="P:regulation of membrane potential"/>
    <property type="evidence" value="ECO:0007669"/>
    <property type="project" value="UniProtKB-ARBA"/>
</dbReference>
<dbReference type="GO" id="GO:0030163">
    <property type="term" value="P:protein catabolic process"/>
    <property type="evidence" value="ECO:0007669"/>
    <property type="project" value="UniProtKB-ARBA"/>
</dbReference>
<feature type="chain" id="PRO_5043018001" description="Glucosylceramidase" evidence="13">
    <location>
        <begin position="20"/>
        <end position="532"/>
    </location>
</feature>
<evidence type="ECO:0000256" key="11">
    <source>
        <dbReference type="ARBA" id="ARBA00051345"/>
    </source>
</evidence>
<dbReference type="InterPro" id="IPR033453">
    <property type="entry name" value="Glyco_hydro_30_TIM-barrel"/>
</dbReference>
<dbReference type="Proteomes" id="UP001381693">
    <property type="component" value="Unassembled WGS sequence"/>
</dbReference>
<dbReference type="AlphaFoldDB" id="A0AAN8WXA0"/>
<evidence type="ECO:0000313" key="17">
    <source>
        <dbReference type="Proteomes" id="UP001381693"/>
    </source>
</evidence>
<dbReference type="GO" id="GO:0010605">
    <property type="term" value="P:negative regulation of macromolecule metabolic process"/>
    <property type="evidence" value="ECO:0007669"/>
    <property type="project" value="UniProtKB-ARBA"/>
</dbReference>
<evidence type="ECO:0000313" key="16">
    <source>
        <dbReference type="EMBL" id="KAK7070173.1"/>
    </source>
</evidence>
<dbReference type="InterPro" id="IPR033452">
    <property type="entry name" value="GH30_C"/>
</dbReference>
<dbReference type="EMBL" id="JAXCGZ010015503">
    <property type="protein sequence ID" value="KAK7070173.1"/>
    <property type="molecule type" value="Genomic_DNA"/>
</dbReference>
<evidence type="ECO:0000256" key="2">
    <source>
        <dbReference type="ARBA" id="ARBA00004760"/>
    </source>
</evidence>
<dbReference type="GO" id="GO:0016241">
    <property type="term" value="P:regulation of macroautophagy"/>
    <property type="evidence" value="ECO:0007669"/>
    <property type="project" value="UniProtKB-ARBA"/>
</dbReference>
<dbReference type="GO" id="GO:0005102">
    <property type="term" value="F:signaling receptor binding"/>
    <property type="evidence" value="ECO:0007669"/>
    <property type="project" value="UniProtKB-ARBA"/>
</dbReference>
<dbReference type="GO" id="GO:0005774">
    <property type="term" value="C:vacuolar membrane"/>
    <property type="evidence" value="ECO:0007669"/>
    <property type="project" value="UniProtKB-ARBA"/>
</dbReference>